<feature type="transmembrane region" description="Helical" evidence="8">
    <location>
        <begin position="334"/>
        <end position="352"/>
    </location>
</feature>
<evidence type="ECO:0000313" key="10">
    <source>
        <dbReference type="Proteomes" id="UP000527616"/>
    </source>
</evidence>
<dbReference type="SUPFAM" id="SSF81345">
    <property type="entry name" value="ABC transporter involved in vitamin B12 uptake, BtuC"/>
    <property type="match status" value="1"/>
</dbReference>
<keyword evidence="10" id="KW-1185">Reference proteome</keyword>
<keyword evidence="3" id="KW-0813">Transport</keyword>
<dbReference type="AlphaFoldDB" id="A0A7Z0D7T4"/>
<feature type="transmembrane region" description="Helical" evidence="8">
    <location>
        <begin position="174"/>
        <end position="194"/>
    </location>
</feature>
<feature type="transmembrane region" description="Helical" evidence="8">
    <location>
        <begin position="276"/>
        <end position="295"/>
    </location>
</feature>
<evidence type="ECO:0000256" key="6">
    <source>
        <dbReference type="ARBA" id="ARBA00022989"/>
    </source>
</evidence>
<comment type="similarity">
    <text evidence="2">Belongs to the binding-protein-dependent transport system permease family. FecCD subfamily.</text>
</comment>
<gene>
    <name evidence="9" type="ORF">GGQ54_001029</name>
</gene>
<dbReference type="RefSeq" id="WP_179444422.1">
    <property type="nucleotide sequence ID" value="NZ_JACBZS010000001.1"/>
</dbReference>
<proteinExistence type="inferred from homology"/>
<feature type="transmembrane region" description="Helical" evidence="8">
    <location>
        <begin position="114"/>
        <end position="136"/>
    </location>
</feature>
<name>A0A7Z0D7T4_9ACTN</name>
<dbReference type="Gene3D" id="1.10.3470.10">
    <property type="entry name" value="ABC transporter involved in vitamin B12 uptake, BtuC"/>
    <property type="match status" value="1"/>
</dbReference>
<dbReference type="InterPro" id="IPR037294">
    <property type="entry name" value="ABC_BtuC-like"/>
</dbReference>
<comment type="caution">
    <text evidence="9">The sequence shown here is derived from an EMBL/GenBank/DDBJ whole genome shotgun (WGS) entry which is preliminary data.</text>
</comment>
<feature type="transmembrane region" description="Helical" evidence="8">
    <location>
        <begin position="142"/>
        <end position="162"/>
    </location>
</feature>
<dbReference type="GO" id="GO:0033214">
    <property type="term" value="P:siderophore-iron import into cell"/>
    <property type="evidence" value="ECO:0007669"/>
    <property type="project" value="TreeGrafter"/>
</dbReference>
<dbReference type="GO" id="GO:0022857">
    <property type="term" value="F:transmembrane transporter activity"/>
    <property type="evidence" value="ECO:0007669"/>
    <property type="project" value="InterPro"/>
</dbReference>
<keyword evidence="5 8" id="KW-0812">Transmembrane</keyword>
<keyword evidence="4" id="KW-1003">Cell membrane</keyword>
<dbReference type="GO" id="GO:0005886">
    <property type="term" value="C:plasma membrane"/>
    <property type="evidence" value="ECO:0007669"/>
    <property type="project" value="UniProtKB-SubCell"/>
</dbReference>
<dbReference type="PANTHER" id="PTHR30472">
    <property type="entry name" value="FERRIC ENTEROBACTIN TRANSPORT SYSTEM PERMEASE PROTEIN"/>
    <property type="match status" value="1"/>
</dbReference>
<accession>A0A7Z0D7T4</accession>
<dbReference type="FunFam" id="1.10.3470.10:FF:000001">
    <property type="entry name" value="Vitamin B12 ABC transporter permease BtuC"/>
    <property type="match status" value="1"/>
</dbReference>
<evidence type="ECO:0000256" key="8">
    <source>
        <dbReference type="SAM" id="Phobius"/>
    </source>
</evidence>
<reference evidence="9 10" key="1">
    <citation type="submission" date="2020-07" db="EMBL/GenBank/DDBJ databases">
        <title>Sequencing the genomes of 1000 actinobacteria strains.</title>
        <authorList>
            <person name="Klenk H.-P."/>
        </authorList>
    </citation>
    <scope>NUCLEOTIDE SEQUENCE [LARGE SCALE GENOMIC DNA]</scope>
    <source>
        <strain evidence="9 10">DSM 103164</strain>
    </source>
</reference>
<organism evidence="9 10">
    <name type="scientific">Naumannella cuiyingiana</name>
    <dbReference type="NCBI Taxonomy" id="1347891"/>
    <lineage>
        <taxon>Bacteria</taxon>
        <taxon>Bacillati</taxon>
        <taxon>Actinomycetota</taxon>
        <taxon>Actinomycetes</taxon>
        <taxon>Propionibacteriales</taxon>
        <taxon>Propionibacteriaceae</taxon>
        <taxon>Naumannella</taxon>
    </lineage>
</organism>
<sequence>MANPDGWRARPLLPSRPGALWAGLPLPLVLLAGSVLLVCCAAFAVTVGAVRIPLTEVIGSVGAHLSGRPGAGPLDYIVWELRVPRVAQALVVGAGLAAGGAVIQALVRNPLADPYVLGLSSGASVGAVIVLTTLGATAAGQLTLPFAAFLGSAATGIAVFALARRHGRLLPGRLIMIGVAAGHLLAGITSYLLLRGNSADATRQVMFWLLGSLSGAQWPLLVISSVIVIPLLGVILLLAGRLNALSLGDDAAVSLGVSPTVARLIFFVLASLVIGTVVSVCGPVGFVGLVVPNLARILVGADHRRSLPVSLLLGAFLVLAADTAARTLLSPIEIPIGIMTALVGAPAFVIAVRRSATGQVSL</sequence>
<dbReference type="EMBL" id="JACBZS010000001">
    <property type="protein sequence ID" value="NYI70469.1"/>
    <property type="molecule type" value="Genomic_DNA"/>
</dbReference>
<feature type="transmembrane region" description="Helical" evidence="8">
    <location>
        <begin position="307"/>
        <end position="328"/>
    </location>
</feature>
<dbReference type="PANTHER" id="PTHR30472:SF25">
    <property type="entry name" value="ABC TRANSPORTER PERMEASE PROTEIN MJ0876-RELATED"/>
    <property type="match status" value="1"/>
</dbReference>
<evidence type="ECO:0000256" key="4">
    <source>
        <dbReference type="ARBA" id="ARBA00022475"/>
    </source>
</evidence>
<evidence type="ECO:0000256" key="5">
    <source>
        <dbReference type="ARBA" id="ARBA00022692"/>
    </source>
</evidence>
<feature type="transmembrane region" description="Helical" evidence="8">
    <location>
        <begin position="86"/>
        <end position="107"/>
    </location>
</feature>
<dbReference type="InterPro" id="IPR000522">
    <property type="entry name" value="ABC_transptr_permease_BtuC"/>
</dbReference>
<keyword evidence="6 8" id="KW-1133">Transmembrane helix</keyword>
<dbReference type="CDD" id="cd06550">
    <property type="entry name" value="TM_ABC_iron-siderophores_like"/>
    <property type="match status" value="1"/>
</dbReference>
<feature type="transmembrane region" description="Helical" evidence="8">
    <location>
        <begin position="251"/>
        <end position="270"/>
    </location>
</feature>
<evidence type="ECO:0000256" key="1">
    <source>
        <dbReference type="ARBA" id="ARBA00004651"/>
    </source>
</evidence>
<evidence type="ECO:0000256" key="7">
    <source>
        <dbReference type="ARBA" id="ARBA00023136"/>
    </source>
</evidence>
<evidence type="ECO:0000313" key="9">
    <source>
        <dbReference type="EMBL" id="NYI70469.1"/>
    </source>
</evidence>
<feature type="transmembrane region" description="Helical" evidence="8">
    <location>
        <begin position="216"/>
        <end position="239"/>
    </location>
</feature>
<comment type="subcellular location">
    <subcellularLocation>
        <location evidence="1">Cell membrane</location>
        <topology evidence="1">Multi-pass membrane protein</topology>
    </subcellularLocation>
</comment>
<evidence type="ECO:0000256" key="2">
    <source>
        <dbReference type="ARBA" id="ARBA00007935"/>
    </source>
</evidence>
<dbReference type="Proteomes" id="UP000527616">
    <property type="component" value="Unassembled WGS sequence"/>
</dbReference>
<evidence type="ECO:0000256" key="3">
    <source>
        <dbReference type="ARBA" id="ARBA00022448"/>
    </source>
</evidence>
<dbReference type="Pfam" id="PF01032">
    <property type="entry name" value="FecCD"/>
    <property type="match status" value="1"/>
</dbReference>
<keyword evidence="7 8" id="KW-0472">Membrane</keyword>
<protein>
    <submittedName>
        <fullName evidence="9">Iron complex transport system permease protein</fullName>
    </submittedName>
</protein>
<feature type="transmembrane region" description="Helical" evidence="8">
    <location>
        <begin position="20"/>
        <end position="45"/>
    </location>
</feature>